<keyword evidence="12" id="KW-0829">Tyrosine-protein kinase</keyword>
<dbReference type="Pfam" id="PF13614">
    <property type="entry name" value="AAA_31"/>
    <property type="match status" value="1"/>
</dbReference>
<dbReference type="InterPro" id="IPR050445">
    <property type="entry name" value="Bact_polysacc_biosynth/exp"/>
</dbReference>
<evidence type="ECO:0000259" key="16">
    <source>
        <dbReference type="Pfam" id="PF02706"/>
    </source>
</evidence>
<feature type="domain" description="Polysaccharide chain length determinant N-terminal" evidence="16">
    <location>
        <begin position="7"/>
        <end position="97"/>
    </location>
</feature>
<gene>
    <name evidence="18" type="ORF">GCM10017783_17360</name>
</gene>
<accession>A0ABQ3K7G1</accession>
<keyword evidence="8" id="KW-0418">Kinase</keyword>
<dbReference type="Pfam" id="PF02706">
    <property type="entry name" value="Wzz"/>
    <property type="match status" value="1"/>
</dbReference>
<evidence type="ECO:0000256" key="4">
    <source>
        <dbReference type="ARBA" id="ARBA00022519"/>
    </source>
</evidence>
<dbReference type="RefSeq" id="WP_189643299.1">
    <property type="nucleotide sequence ID" value="NZ_BNAL01000021.1"/>
</dbReference>
<feature type="domain" description="AAA" evidence="17">
    <location>
        <begin position="347"/>
        <end position="495"/>
    </location>
</feature>
<keyword evidence="10 15" id="KW-1133">Transmembrane helix</keyword>
<evidence type="ECO:0000256" key="14">
    <source>
        <dbReference type="SAM" id="MobiDB-lite"/>
    </source>
</evidence>
<evidence type="ECO:0000256" key="12">
    <source>
        <dbReference type="ARBA" id="ARBA00023137"/>
    </source>
</evidence>
<dbReference type="InterPro" id="IPR003856">
    <property type="entry name" value="LPS_length_determ_N"/>
</dbReference>
<comment type="subcellular location">
    <subcellularLocation>
        <location evidence="1">Cell inner membrane</location>
        <topology evidence="1">Multi-pass membrane protein</topology>
    </subcellularLocation>
</comment>
<name>A0ABQ3K7G1_9DEIO</name>
<feature type="compositionally biased region" description="Low complexity" evidence="14">
    <location>
        <begin position="525"/>
        <end position="538"/>
    </location>
</feature>
<evidence type="ECO:0000256" key="2">
    <source>
        <dbReference type="ARBA" id="ARBA00008883"/>
    </source>
</evidence>
<evidence type="ECO:0000259" key="17">
    <source>
        <dbReference type="Pfam" id="PF13614"/>
    </source>
</evidence>
<evidence type="ECO:0000256" key="7">
    <source>
        <dbReference type="ARBA" id="ARBA00022741"/>
    </source>
</evidence>
<evidence type="ECO:0000256" key="15">
    <source>
        <dbReference type="SAM" id="Phobius"/>
    </source>
</evidence>
<organism evidence="18 19">
    <name type="scientific">Deinococcus piscis</name>
    <dbReference type="NCBI Taxonomy" id="394230"/>
    <lineage>
        <taxon>Bacteria</taxon>
        <taxon>Thermotogati</taxon>
        <taxon>Deinococcota</taxon>
        <taxon>Deinococci</taxon>
        <taxon>Deinococcales</taxon>
        <taxon>Deinococcaceae</taxon>
        <taxon>Deinococcus</taxon>
    </lineage>
</organism>
<evidence type="ECO:0000256" key="5">
    <source>
        <dbReference type="ARBA" id="ARBA00022679"/>
    </source>
</evidence>
<dbReference type="EMBL" id="BNAL01000021">
    <property type="protein sequence ID" value="GHG05328.1"/>
    <property type="molecule type" value="Genomic_DNA"/>
</dbReference>
<evidence type="ECO:0000256" key="10">
    <source>
        <dbReference type="ARBA" id="ARBA00022989"/>
    </source>
</evidence>
<evidence type="ECO:0000313" key="18">
    <source>
        <dbReference type="EMBL" id="GHG05328.1"/>
    </source>
</evidence>
<keyword evidence="19" id="KW-1185">Reference proteome</keyword>
<evidence type="ECO:0000256" key="6">
    <source>
        <dbReference type="ARBA" id="ARBA00022692"/>
    </source>
</evidence>
<dbReference type="InterPro" id="IPR025669">
    <property type="entry name" value="AAA_dom"/>
</dbReference>
<evidence type="ECO:0000256" key="1">
    <source>
        <dbReference type="ARBA" id="ARBA00004429"/>
    </source>
</evidence>
<keyword evidence="5" id="KW-0808">Transferase</keyword>
<keyword evidence="11 15" id="KW-0472">Membrane</keyword>
<keyword evidence="3" id="KW-1003">Cell membrane</keyword>
<reference evidence="19" key="1">
    <citation type="journal article" date="2019" name="Int. J. Syst. Evol. Microbiol.">
        <title>The Global Catalogue of Microorganisms (GCM) 10K type strain sequencing project: providing services to taxonomists for standard genome sequencing and annotation.</title>
        <authorList>
            <consortium name="The Broad Institute Genomics Platform"/>
            <consortium name="The Broad Institute Genome Sequencing Center for Infectious Disease"/>
            <person name="Wu L."/>
            <person name="Ma J."/>
        </authorList>
    </citation>
    <scope>NUCLEOTIDE SEQUENCE [LARGE SCALE GENOMIC DNA]</scope>
    <source>
        <strain evidence="19">CGMCC 1.18439</strain>
    </source>
</reference>
<dbReference type="Gene3D" id="3.40.50.300">
    <property type="entry name" value="P-loop containing nucleotide triphosphate hydrolases"/>
    <property type="match status" value="1"/>
</dbReference>
<comment type="similarity">
    <text evidence="2">Belongs to the etk/wzc family.</text>
</comment>
<proteinExistence type="inferred from homology"/>
<evidence type="ECO:0000256" key="11">
    <source>
        <dbReference type="ARBA" id="ARBA00023136"/>
    </source>
</evidence>
<dbReference type="InterPro" id="IPR005702">
    <property type="entry name" value="Wzc-like_C"/>
</dbReference>
<evidence type="ECO:0000256" key="9">
    <source>
        <dbReference type="ARBA" id="ARBA00022840"/>
    </source>
</evidence>
<keyword evidence="7" id="KW-0547">Nucleotide-binding</keyword>
<keyword evidence="6 15" id="KW-0812">Transmembrane</keyword>
<dbReference type="CDD" id="cd05387">
    <property type="entry name" value="BY-kinase"/>
    <property type="match status" value="1"/>
</dbReference>
<evidence type="ECO:0000313" key="19">
    <source>
        <dbReference type="Proteomes" id="UP000632154"/>
    </source>
</evidence>
<evidence type="ECO:0000256" key="13">
    <source>
        <dbReference type="ARBA" id="ARBA00053015"/>
    </source>
</evidence>
<feature type="region of interest" description="Disordered" evidence="14">
    <location>
        <begin position="525"/>
        <end position="545"/>
    </location>
</feature>
<sequence length="545" mass="57785">MTQSHEQELDLTTLWHRLRRALPWILALSLALAGLAYFWSQSQPEVYEAQASLLVTGGSAQAADGVLGEALVKAPPLPEGAVAEALQSTSVMGPLTDKIAGSPAIPAPEQQRLVQDLKTELAERNLETVRLTSRLDLYGNGIYTVSGRANTPQAAQALTNLAAQSLLEWDKDRALASVRQAQQGFEGQLNQVAAELRAARAGTPERALLVSRQQALQQSLTQVGILEQSISGVLQPLSEAIVPLSPVEPKPLRNALLAGIVGLLLGLGLATLRAVADRKVRSEDDLLDLGLPTLASLPKLRQRDLVMGGLVRAARQAGLYEAIGFLRVNLLSALQGTEHPVVMVTSSAPGEGKSSVTATLADALGSTGKKVLIIDADLRRGTQAQVWQKYMNGAPATWLSLTGSGGAQDTPSALRDPHNVQVLAAAENVHLLPAGQGMQDSLGALNAGQLSEAIQLWRSHYDLVLIDSAPLLALADGLVIGKVADGVVLVTEAGQTDLRAVRNSVRRAERAGLKLLGFVINKQSQSSESSYSYSYSYSPRSRAEG</sequence>
<keyword evidence="4" id="KW-0997">Cell inner membrane</keyword>
<evidence type="ECO:0000256" key="3">
    <source>
        <dbReference type="ARBA" id="ARBA00022475"/>
    </source>
</evidence>
<feature type="transmembrane region" description="Helical" evidence="15">
    <location>
        <begin position="21"/>
        <end position="39"/>
    </location>
</feature>
<dbReference type="SUPFAM" id="SSF52540">
    <property type="entry name" value="P-loop containing nucleoside triphosphate hydrolases"/>
    <property type="match status" value="1"/>
</dbReference>
<comment type="caution">
    <text evidence="18">The sequence shown here is derived from an EMBL/GenBank/DDBJ whole genome shotgun (WGS) entry which is preliminary data.</text>
</comment>
<dbReference type="Proteomes" id="UP000632154">
    <property type="component" value="Unassembled WGS sequence"/>
</dbReference>
<dbReference type="InterPro" id="IPR027417">
    <property type="entry name" value="P-loop_NTPase"/>
</dbReference>
<comment type="catalytic activity">
    <reaction evidence="13">
        <text>L-tyrosyl-[protein] + ATP = O-phospho-L-tyrosyl-[protein] + ADP + H(+)</text>
        <dbReference type="Rhea" id="RHEA:10596"/>
        <dbReference type="Rhea" id="RHEA-COMP:10136"/>
        <dbReference type="Rhea" id="RHEA-COMP:20101"/>
        <dbReference type="ChEBI" id="CHEBI:15378"/>
        <dbReference type="ChEBI" id="CHEBI:30616"/>
        <dbReference type="ChEBI" id="CHEBI:46858"/>
        <dbReference type="ChEBI" id="CHEBI:61978"/>
        <dbReference type="ChEBI" id="CHEBI:456216"/>
    </reaction>
</comment>
<keyword evidence="9" id="KW-0067">ATP-binding</keyword>
<dbReference type="PANTHER" id="PTHR32309">
    <property type="entry name" value="TYROSINE-PROTEIN KINASE"/>
    <property type="match status" value="1"/>
</dbReference>
<evidence type="ECO:0000256" key="8">
    <source>
        <dbReference type="ARBA" id="ARBA00022777"/>
    </source>
</evidence>
<protein>
    <submittedName>
        <fullName evidence="18">ExoP</fullName>
    </submittedName>
</protein>
<dbReference type="PANTHER" id="PTHR32309:SF31">
    <property type="entry name" value="CAPSULAR EXOPOLYSACCHARIDE FAMILY"/>
    <property type="match status" value="1"/>
</dbReference>